<proteinExistence type="predicted"/>
<protein>
    <submittedName>
        <fullName evidence="1">Uncharacterized protein</fullName>
    </submittedName>
</protein>
<name>A0A6C0DAJ4_9ZZZZ</name>
<dbReference type="AlphaFoldDB" id="A0A6C0DAJ4"/>
<dbReference type="EMBL" id="MN739554">
    <property type="protein sequence ID" value="QHT12959.1"/>
    <property type="molecule type" value="Genomic_DNA"/>
</dbReference>
<accession>A0A6C0DAJ4</accession>
<reference evidence="1" key="1">
    <citation type="journal article" date="2020" name="Nature">
        <title>Giant virus diversity and host interactions through global metagenomics.</title>
        <authorList>
            <person name="Schulz F."/>
            <person name="Roux S."/>
            <person name="Paez-Espino D."/>
            <person name="Jungbluth S."/>
            <person name="Walsh D.A."/>
            <person name="Denef V.J."/>
            <person name="McMahon K.D."/>
            <person name="Konstantinidis K.T."/>
            <person name="Eloe-Fadrosh E.A."/>
            <person name="Kyrpides N.C."/>
            <person name="Woyke T."/>
        </authorList>
    </citation>
    <scope>NUCLEOTIDE SEQUENCE</scope>
    <source>
        <strain evidence="1">GVMAG-M-3300023174-130</strain>
    </source>
</reference>
<organism evidence="1">
    <name type="scientific">viral metagenome</name>
    <dbReference type="NCBI Taxonomy" id="1070528"/>
    <lineage>
        <taxon>unclassified sequences</taxon>
        <taxon>metagenomes</taxon>
        <taxon>organismal metagenomes</taxon>
    </lineage>
</organism>
<sequence>MSPYKITNSDYSRILNYYDEPIPKNKYELKTKAENILATKLCSCIKKVSPDNEAKAIGVCTRAVLNRKGLSRGKFKCKNGRNISLIKTSRRLKIGKKKTLKQR</sequence>
<evidence type="ECO:0000313" key="1">
    <source>
        <dbReference type="EMBL" id="QHT12959.1"/>
    </source>
</evidence>